<keyword evidence="2" id="KW-1133">Transmembrane helix</keyword>
<comment type="caution">
    <text evidence="4">The sequence shown here is derived from an EMBL/GenBank/DDBJ whole genome shotgun (WGS) entry which is preliminary data.</text>
</comment>
<name>A0A9P1D9Q3_9DINO</name>
<keyword evidence="7" id="KW-1185">Reference proteome</keyword>
<proteinExistence type="predicted"/>
<feature type="compositionally biased region" description="Low complexity" evidence="1">
    <location>
        <begin position="279"/>
        <end position="291"/>
    </location>
</feature>
<feature type="region of interest" description="Disordered" evidence="1">
    <location>
        <begin position="278"/>
        <end position="300"/>
    </location>
</feature>
<feature type="chain" id="PRO_5043271305" evidence="3">
    <location>
        <begin position="17"/>
        <end position="300"/>
    </location>
</feature>
<dbReference type="AlphaFoldDB" id="A0A9P1D9Q3"/>
<dbReference type="EMBL" id="CAMXCT010003447">
    <property type="protein sequence ID" value="CAI4004576.1"/>
    <property type="molecule type" value="Genomic_DNA"/>
</dbReference>
<protein>
    <submittedName>
        <fullName evidence="6">DNA repair protein REV1</fullName>
    </submittedName>
</protein>
<dbReference type="Proteomes" id="UP001152797">
    <property type="component" value="Unassembled WGS sequence"/>
</dbReference>
<feature type="transmembrane region" description="Helical" evidence="2">
    <location>
        <begin position="232"/>
        <end position="253"/>
    </location>
</feature>
<accession>A0A9P1D9Q3</accession>
<keyword evidence="3" id="KW-0732">Signal</keyword>
<evidence type="ECO:0000256" key="2">
    <source>
        <dbReference type="SAM" id="Phobius"/>
    </source>
</evidence>
<dbReference type="EMBL" id="CAMXCT020003447">
    <property type="protein sequence ID" value="CAL1157951.1"/>
    <property type="molecule type" value="Genomic_DNA"/>
</dbReference>
<sequence>MLWRLTVSSLVCLAVAIPCGPSECGTCTQAECALEPGCSNEHLGNFESYCIPCPNGTCAGDGSLDITLGCADGLNVVVSLVLGIIGGLLAAALPCCCLSNRSQELWAAEFLDEENEEMRRCHGTIKEKHNHENVGGPSFSITIDFIAQSDDGPVPVRSKCGSQPSFWSKVKVGQEVDVIYRNGHVRDFVVAEDLLQRLMDTSTRYLLVIAGGCFWVLGIAFGVASWPATGCFLGIIPLVGIVIGGAIMGHIFFSRYAHHLVQRHFYVNTGAAAQSPMRSSSKIMSATSSSSLRQPDDLED</sequence>
<organism evidence="4">
    <name type="scientific">Cladocopium goreaui</name>
    <dbReference type="NCBI Taxonomy" id="2562237"/>
    <lineage>
        <taxon>Eukaryota</taxon>
        <taxon>Sar</taxon>
        <taxon>Alveolata</taxon>
        <taxon>Dinophyceae</taxon>
        <taxon>Suessiales</taxon>
        <taxon>Symbiodiniaceae</taxon>
        <taxon>Cladocopium</taxon>
    </lineage>
</organism>
<keyword evidence="2" id="KW-0472">Membrane</keyword>
<evidence type="ECO:0000256" key="1">
    <source>
        <dbReference type="SAM" id="MobiDB-lite"/>
    </source>
</evidence>
<gene>
    <name evidence="4" type="ORF">C1SCF055_LOCUS30356</name>
</gene>
<evidence type="ECO:0000313" key="5">
    <source>
        <dbReference type="EMBL" id="CAL1157951.1"/>
    </source>
</evidence>
<evidence type="ECO:0000313" key="7">
    <source>
        <dbReference type="Proteomes" id="UP001152797"/>
    </source>
</evidence>
<dbReference type="EMBL" id="CAMXCT030003447">
    <property type="protein sequence ID" value="CAL4791888.1"/>
    <property type="molecule type" value="Genomic_DNA"/>
</dbReference>
<reference evidence="4" key="1">
    <citation type="submission" date="2022-10" db="EMBL/GenBank/DDBJ databases">
        <authorList>
            <person name="Chen Y."/>
            <person name="Dougan E. K."/>
            <person name="Chan C."/>
            <person name="Rhodes N."/>
            <person name="Thang M."/>
        </authorList>
    </citation>
    <scope>NUCLEOTIDE SEQUENCE</scope>
</reference>
<evidence type="ECO:0000313" key="4">
    <source>
        <dbReference type="EMBL" id="CAI4004576.1"/>
    </source>
</evidence>
<keyword evidence="2" id="KW-0812">Transmembrane</keyword>
<feature type="transmembrane region" description="Helical" evidence="2">
    <location>
        <begin position="205"/>
        <end position="226"/>
    </location>
</feature>
<feature type="signal peptide" evidence="3">
    <location>
        <begin position="1"/>
        <end position="16"/>
    </location>
</feature>
<reference evidence="5" key="2">
    <citation type="submission" date="2024-04" db="EMBL/GenBank/DDBJ databases">
        <authorList>
            <person name="Chen Y."/>
            <person name="Shah S."/>
            <person name="Dougan E. K."/>
            <person name="Thang M."/>
            <person name="Chan C."/>
        </authorList>
    </citation>
    <scope>NUCLEOTIDE SEQUENCE [LARGE SCALE GENOMIC DNA]</scope>
</reference>
<evidence type="ECO:0000256" key="3">
    <source>
        <dbReference type="SAM" id="SignalP"/>
    </source>
</evidence>
<dbReference type="OrthoDB" id="412020at2759"/>
<evidence type="ECO:0000313" key="6">
    <source>
        <dbReference type="EMBL" id="CAL4791888.1"/>
    </source>
</evidence>
<feature type="transmembrane region" description="Helical" evidence="2">
    <location>
        <begin position="73"/>
        <end position="93"/>
    </location>
</feature>